<evidence type="ECO:0000313" key="2">
    <source>
        <dbReference type="Proteomes" id="UP001159363"/>
    </source>
</evidence>
<comment type="caution">
    <text evidence="1">The sequence shown here is derived from an EMBL/GenBank/DDBJ whole genome shotgun (WGS) entry which is preliminary data.</text>
</comment>
<name>A0ABQ9GA61_9NEOP</name>
<dbReference type="EMBL" id="JARBHB010000014">
    <property type="protein sequence ID" value="KAJ8868318.1"/>
    <property type="molecule type" value="Genomic_DNA"/>
</dbReference>
<proteinExistence type="predicted"/>
<keyword evidence="2" id="KW-1185">Reference proteome</keyword>
<dbReference type="Proteomes" id="UP001159363">
    <property type="component" value="Chromosome 13"/>
</dbReference>
<reference evidence="1 2" key="1">
    <citation type="submission" date="2023-02" db="EMBL/GenBank/DDBJ databases">
        <title>LHISI_Scaffold_Assembly.</title>
        <authorList>
            <person name="Stuart O.P."/>
            <person name="Cleave R."/>
            <person name="Magrath M.J.L."/>
            <person name="Mikheyev A.S."/>
        </authorList>
    </citation>
    <scope>NUCLEOTIDE SEQUENCE [LARGE SCALE GENOMIC DNA]</scope>
    <source>
        <strain evidence="1">Daus_M_001</strain>
        <tissue evidence="1">Leg muscle</tissue>
    </source>
</reference>
<protein>
    <submittedName>
        <fullName evidence="1">Uncharacterized protein</fullName>
    </submittedName>
</protein>
<accession>A0ABQ9GA61</accession>
<evidence type="ECO:0000313" key="1">
    <source>
        <dbReference type="EMBL" id="KAJ8868318.1"/>
    </source>
</evidence>
<sequence length="125" mass="14678">MEKSMRAETEKWNKLLRSLIDVKLFLVEHGLPFRGSHSTPKMKTSDCPCPSPNLLQSVIRTWNFTSKQLSVIEKSIKEYRPTTCLGEYVHENYKCWEVHDRFLKIVDYEKKKGVDIAEEINYLLA</sequence>
<gene>
    <name evidence="1" type="ORF">PR048_029834</name>
</gene>
<organism evidence="1 2">
    <name type="scientific">Dryococelus australis</name>
    <dbReference type="NCBI Taxonomy" id="614101"/>
    <lineage>
        <taxon>Eukaryota</taxon>
        <taxon>Metazoa</taxon>
        <taxon>Ecdysozoa</taxon>
        <taxon>Arthropoda</taxon>
        <taxon>Hexapoda</taxon>
        <taxon>Insecta</taxon>
        <taxon>Pterygota</taxon>
        <taxon>Neoptera</taxon>
        <taxon>Polyneoptera</taxon>
        <taxon>Phasmatodea</taxon>
        <taxon>Verophasmatodea</taxon>
        <taxon>Anareolatae</taxon>
        <taxon>Phasmatidae</taxon>
        <taxon>Eurycanthinae</taxon>
        <taxon>Dryococelus</taxon>
    </lineage>
</organism>